<dbReference type="InterPro" id="IPR000944">
    <property type="entry name" value="Tscrpt_reg_Rrf2"/>
</dbReference>
<dbReference type="PROSITE" id="PS01332">
    <property type="entry name" value="HTH_RRF2_1"/>
    <property type="match status" value="1"/>
</dbReference>
<dbReference type="Gene3D" id="1.10.10.10">
    <property type="entry name" value="Winged helix-like DNA-binding domain superfamily/Winged helix DNA-binding domain"/>
    <property type="match status" value="1"/>
</dbReference>
<dbReference type="RefSeq" id="WP_124686153.1">
    <property type="nucleotide sequence ID" value="NZ_CP033970.1"/>
</dbReference>
<dbReference type="PANTHER" id="PTHR33221">
    <property type="entry name" value="WINGED HELIX-TURN-HELIX TRANSCRIPTIONAL REGULATOR, RRF2 FAMILY"/>
    <property type="match status" value="1"/>
</dbReference>
<dbReference type="Proteomes" id="UP000270411">
    <property type="component" value="Chromosome 2"/>
</dbReference>
<sequence length="173" mass="18857">MSHISTGVEYGLHCLLHLSRSSIAVEEASVRDLADLQGIPHDFLAKLFTKLAKAGLVVATEGIKGGFRLARPPSRITVHDVVVAIDGDKALFECREIRERNAVFEGCAPAWATRGVCSIHAVMQSAEKAMRAELKNHTLADIAERTVEKAPAAYGGQVVQWLTDRAENRRGSR</sequence>
<dbReference type="Pfam" id="PF02082">
    <property type="entry name" value="Rrf2"/>
    <property type="match status" value="1"/>
</dbReference>
<dbReference type="AlphaFoldDB" id="A0A3G8H776"/>
<dbReference type="SUPFAM" id="SSF46785">
    <property type="entry name" value="Winged helix' DNA-binding domain"/>
    <property type="match status" value="1"/>
</dbReference>
<proteinExistence type="predicted"/>
<protein>
    <submittedName>
        <fullName evidence="1">Rrf2 family transcriptional regulator</fullName>
    </submittedName>
</protein>
<organism evidence="1 2">
    <name type="scientific">Cupriavidus pauculus</name>
    <dbReference type="NCBI Taxonomy" id="82633"/>
    <lineage>
        <taxon>Bacteria</taxon>
        <taxon>Pseudomonadati</taxon>
        <taxon>Pseudomonadota</taxon>
        <taxon>Betaproteobacteria</taxon>
        <taxon>Burkholderiales</taxon>
        <taxon>Burkholderiaceae</taxon>
        <taxon>Cupriavidus</taxon>
    </lineage>
</organism>
<name>A0A3G8H776_9BURK</name>
<dbReference type="OrthoDB" id="9800519at2"/>
<dbReference type="GO" id="GO:0003700">
    <property type="term" value="F:DNA-binding transcription factor activity"/>
    <property type="evidence" value="ECO:0007669"/>
    <property type="project" value="TreeGrafter"/>
</dbReference>
<dbReference type="InterPro" id="IPR030489">
    <property type="entry name" value="TR_Rrf2-type_CS"/>
</dbReference>
<dbReference type="PROSITE" id="PS51197">
    <property type="entry name" value="HTH_RRF2_2"/>
    <property type="match status" value="1"/>
</dbReference>
<evidence type="ECO:0000313" key="2">
    <source>
        <dbReference type="Proteomes" id="UP000270411"/>
    </source>
</evidence>
<dbReference type="PANTHER" id="PTHR33221:SF13">
    <property type="entry name" value="TRANSCRIPTIONAL REGULATOR-RELATED"/>
    <property type="match status" value="1"/>
</dbReference>
<reference evidence="2" key="1">
    <citation type="submission" date="2018-11" db="EMBL/GenBank/DDBJ databases">
        <title>FDA dAtabase for Regulatory Grade micrObial Sequences (FDA-ARGOS): Supporting development and validation of Infectious Disease Dx tests.</title>
        <authorList>
            <person name="Goldberg B."/>
            <person name="Campos J."/>
            <person name="Tallon L."/>
            <person name="Sadzewicz L."/>
            <person name="Zhao X."/>
            <person name="Vavikolanu K."/>
            <person name="Mehta A."/>
            <person name="Aluvathingal J."/>
            <person name="Nadendla S."/>
            <person name="Geyer C."/>
            <person name="Nandy P."/>
            <person name="Yan Y."/>
            <person name="Sichtig H."/>
        </authorList>
    </citation>
    <scope>NUCLEOTIDE SEQUENCE [LARGE SCALE GENOMIC DNA]</scope>
    <source>
        <strain evidence="2">FDAARGOS_614</strain>
    </source>
</reference>
<dbReference type="InterPro" id="IPR036390">
    <property type="entry name" value="WH_DNA-bd_sf"/>
</dbReference>
<dbReference type="GO" id="GO:0005829">
    <property type="term" value="C:cytosol"/>
    <property type="evidence" value="ECO:0007669"/>
    <property type="project" value="TreeGrafter"/>
</dbReference>
<dbReference type="KEGG" id="cpau:EHF44_23845"/>
<gene>
    <name evidence="1" type="ORF">EHF44_23845</name>
</gene>
<dbReference type="EMBL" id="CP033970">
    <property type="protein sequence ID" value="AZG16423.1"/>
    <property type="molecule type" value="Genomic_DNA"/>
</dbReference>
<dbReference type="InterPro" id="IPR036388">
    <property type="entry name" value="WH-like_DNA-bd_sf"/>
</dbReference>
<dbReference type="NCBIfam" id="TIGR00738">
    <property type="entry name" value="rrf2_super"/>
    <property type="match status" value="1"/>
</dbReference>
<accession>A0A3G8H776</accession>
<evidence type="ECO:0000313" key="1">
    <source>
        <dbReference type="EMBL" id="AZG16423.1"/>
    </source>
</evidence>